<dbReference type="EMBL" id="LN679102">
    <property type="protein sequence ID" value="CEL57351.1"/>
    <property type="molecule type" value="Genomic_DNA"/>
</dbReference>
<gene>
    <name evidence="1" type="ORF">RSOLAG1IB_02090</name>
</gene>
<protein>
    <submittedName>
        <fullName evidence="1">Uncharacterized protein</fullName>
    </submittedName>
</protein>
<dbReference type="Proteomes" id="UP000059188">
    <property type="component" value="Unassembled WGS sequence"/>
</dbReference>
<name>A0A0B7FH84_THACB</name>
<evidence type="ECO:0000313" key="1">
    <source>
        <dbReference type="EMBL" id="CEL57351.1"/>
    </source>
</evidence>
<accession>A0A0B7FH84</accession>
<keyword evidence="2" id="KW-1185">Reference proteome</keyword>
<evidence type="ECO:0000313" key="2">
    <source>
        <dbReference type="Proteomes" id="UP000059188"/>
    </source>
</evidence>
<organism evidence="1 2">
    <name type="scientific">Thanatephorus cucumeris (strain AG1-IB / isolate 7/3/14)</name>
    <name type="common">Lettuce bottom rot fungus</name>
    <name type="synonym">Rhizoctonia solani</name>
    <dbReference type="NCBI Taxonomy" id="1108050"/>
    <lineage>
        <taxon>Eukaryota</taxon>
        <taxon>Fungi</taxon>
        <taxon>Dikarya</taxon>
        <taxon>Basidiomycota</taxon>
        <taxon>Agaricomycotina</taxon>
        <taxon>Agaricomycetes</taxon>
        <taxon>Cantharellales</taxon>
        <taxon>Ceratobasidiaceae</taxon>
        <taxon>Rhizoctonia</taxon>
        <taxon>Rhizoctonia solani AG-1</taxon>
    </lineage>
</organism>
<reference evidence="1 2" key="1">
    <citation type="submission" date="2014-11" db="EMBL/GenBank/DDBJ databases">
        <authorList>
            <person name="Wibberg Daniel"/>
        </authorList>
    </citation>
    <scope>NUCLEOTIDE SEQUENCE [LARGE SCALE GENOMIC DNA]</scope>
    <source>
        <strain evidence="1">Rhizoctonia solani AG1-IB 7/3/14</strain>
    </source>
</reference>
<sequence length="116" mass="13009">MLRALITTIRHKTVALALDLATDAETCLLATTFISNTLTRLTTRLLGCTTEIDIILPERDSRQLQLYRHVYNAIKISGAVGRCVNLTTRQAAYIGFGFHPKRSKSRLRDLCQSFGQ</sequence>
<proteinExistence type="predicted"/>
<dbReference type="AlphaFoldDB" id="A0A0B7FH84"/>